<proteinExistence type="predicted"/>
<dbReference type="Proteomes" id="UP000199352">
    <property type="component" value="Unassembled WGS sequence"/>
</dbReference>
<evidence type="ECO:0000313" key="2">
    <source>
        <dbReference type="Proteomes" id="UP000199352"/>
    </source>
</evidence>
<organism evidence="1 2">
    <name type="scientific">Lentzea xinjiangensis</name>
    <dbReference type="NCBI Taxonomy" id="402600"/>
    <lineage>
        <taxon>Bacteria</taxon>
        <taxon>Bacillati</taxon>
        <taxon>Actinomycetota</taxon>
        <taxon>Actinomycetes</taxon>
        <taxon>Pseudonocardiales</taxon>
        <taxon>Pseudonocardiaceae</taxon>
        <taxon>Lentzea</taxon>
    </lineage>
</organism>
<keyword evidence="2" id="KW-1185">Reference proteome</keyword>
<gene>
    <name evidence="1" type="ORF">SAMN05216188_104156</name>
</gene>
<accession>A0A1H9HQY1</accession>
<sequence>MRDRPRRSNRMLTAAFTLLLFATIGAITWNTLEHSAGEVEAVSQQDAESLLRDVANFAKAGDYDGICRSIATEPSLCRHLAQDARAQAPIDAVLPAVTGYTVDAGESGSNRVSVLHLQGRHADGTQYTSDFAVVRVKREGIVRLSSVTPIYWSGVKYSPGGACRDGSRPGRACGANTRTIAP</sequence>
<evidence type="ECO:0000313" key="1">
    <source>
        <dbReference type="EMBL" id="SEQ64698.1"/>
    </source>
</evidence>
<protein>
    <submittedName>
        <fullName evidence="1">Uncharacterized protein</fullName>
    </submittedName>
</protein>
<name>A0A1H9HQY1_9PSEU</name>
<reference evidence="2" key="1">
    <citation type="submission" date="2016-10" db="EMBL/GenBank/DDBJ databases">
        <authorList>
            <person name="Varghese N."/>
            <person name="Submissions S."/>
        </authorList>
    </citation>
    <scope>NUCLEOTIDE SEQUENCE [LARGE SCALE GENOMIC DNA]</scope>
    <source>
        <strain evidence="2">CGMCC 4.3525</strain>
    </source>
</reference>
<dbReference type="AlphaFoldDB" id="A0A1H9HQY1"/>
<dbReference type="EMBL" id="FOFR01000004">
    <property type="protein sequence ID" value="SEQ64698.1"/>
    <property type="molecule type" value="Genomic_DNA"/>
</dbReference>